<evidence type="ECO:0000256" key="1">
    <source>
        <dbReference type="SAM" id="MobiDB-lite"/>
    </source>
</evidence>
<gene>
    <name evidence="2" type="ORF">EVAR_57612_1</name>
</gene>
<keyword evidence="3" id="KW-1185">Reference proteome</keyword>
<reference evidence="2 3" key="1">
    <citation type="journal article" date="2019" name="Commun. Biol.">
        <title>The bagworm genome reveals a unique fibroin gene that provides high tensile strength.</title>
        <authorList>
            <person name="Kono N."/>
            <person name="Nakamura H."/>
            <person name="Ohtoshi R."/>
            <person name="Tomita M."/>
            <person name="Numata K."/>
            <person name="Arakawa K."/>
        </authorList>
    </citation>
    <scope>NUCLEOTIDE SEQUENCE [LARGE SCALE GENOMIC DNA]</scope>
</reference>
<accession>A0A4C1XXH6</accession>
<comment type="caution">
    <text evidence="2">The sequence shown here is derived from an EMBL/GenBank/DDBJ whole genome shotgun (WGS) entry which is preliminary data.</text>
</comment>
<protein>
    <submittedName>
        <fullName evidence="2">Uncharacterized protein</fullName>
    </submittedName>
</protein>
<name>A0A4C1XXH6_EUMVA</name>
<dbReference type="EMBL" id="BGZK01001006">
    <property type="protein sequence ID" value="GBP68286.1"/>
    <property type="molecule type" value="Genomic_DNA"/>
</dbReference>
<evidence type="ECO:0000313" key="3">
    <source>
        <dbReference type="Proteomes" id="UP000299102"/>
    </source>
</evidence>
<evidence type="ECO:0000313" key="2">
    <source>
        <dbReference type="EMBL" id="GBP68286.1"/>
    </source>
</evidence>
<feature type="compositionally biased region" description="Basic and acidic residues" evidence="1">
    <location>
        <begin position="82"/>
        <end position="107"/>
    </location>
</feature>
<dbReference type="AlphaFoldDB" id="A0A4C1XXH6"/>
<proteinExistence type="predicted"/>
<sequence length="154" mass="17638">MSVLDAGLKVQLFMELLLRKGRTWRPLSMADLEGHEELDLPWAGSLSHVAWEQIQTAKFETDETTGLIIDIMNNQEQVNDRYLSRTRENSTDPETRKVDTATEFDSRSHRRTRSRSLVACAPLAAHLGKREPPYFYIKSIETNRTSDTSVGETR</sequence>
<feature type="region of interest" description="Disordered" evidence="1">
    <location>
        <begin position="82"/>
        <end position="111"/>
    </location>
</feature>
<organism evidence="2 3">
    <name type="scientific">Eumeta variegata</name>
    <name type="common">Bagworm moth</name>
    <name type="synonym">Eumeta japonica</name>
    <dbReference type="NCBI Taxonomy" id="151549"/>
    <lineage>
        <taxon>Eukaryota</taxon>
        <taxon>Metazoa</taxon>
        <taxon>Ecdysozoa</taxon>
        <taxon>Arthropoda</taxon>
        <taxon>Hexapoda</taxon>
        <taxon>Insecta</taxon>
        <taxon>Pterygota</taxon>
        <taxon>Neoptera</taxon>
        <taxon>Endopterygota</taxon>
        <taxon>Lepidoptera</taxon>
        <taxon>Glossata</taxon>
        <taxon>Ditrysia</taxon>
        <taxon>Tineoidea</taxon>
        <taxon>Psychidae</taxon>
        <taxon>Oiketicinae</taxon>
        <taxon>Eumeta</taxon>
    </lineage>
</organism>
<dbReference type="Proteomes" id="UP000299102">
    <property type="component" value="Unassembled WGS sequence"/>
</dbReference>